<dbReference type="AlphaFoldDB" id="A0A5P9K442"/>
<accession>A0A5P9K442</accession>
<dbReference type="InterPro" id="IPR011738">
    <property type="entry name" value="Phage_CHP"/>
</dbReference>
<protein>
    <recommendedName>
        <fullName evidence="3">Phage gp6-like head-tail connector protein</fullName>
    </recommendedName>
</protein>
<evidence type="ECO:0000313" key="2">
    <source>
        <dbReference type="Proteomes" id="UP000325614"/>
    </source>
</evidence>
<dbReference type="Gene3D" id="1.10.3230.30">
    <property type="entry name" value="Phage gp6-like head-tail connector protein"/>
    <property type="match status" value="1"/>
</dbReference>
<evidence type="ECO:0008006" key="3">
    <source>
        <dbReference type="Google" id="ProtNLM"/>
    </source>
</evidence>
<gene>
    <name evidence="1" type="ORF">GDR74_13115</name>
</gene>
<evidence type="ECO:0000313" key="1">
    <source>
        <dbReference type="EMBL" id="QFU17084.1"/>
    </source>
</evidence>
<organism evidence="1 2">
    <name type="scientific">Microvirga thermotolerans</name>
    <dbReference type="NCBI Taxonomy" id="2651334"/>
    <lineage>
        <taxon>Bacteria</taxon>
        <taxon>Pseudomonadati</taxon>
        <taxon>Pseudomonadota</taxon>
        <taxon>Alphaproteobacteria</taxon>
        <taxon>Hyphomicrobiales</taxon>
        <taxon>Methylobacteriaceae</taxon>
        <taxon>Microvirga</taxon>
    </lineage>
</organism>
<dbReference type="NCBIfam" id="TIGR02215">
    <property type="entry name" value="phage_chp_gp8"/>
    <property type="match status" value="1"/>
</dbReference>
<dbReference type="EMBL" id="CP045423">
    <property type="protein sequence ID" value="QFU17084.1"/>
    <property type="molecule type" value="Genomic_DNA"/>
</dbReference>
<sequence length="192" mass="20876">MKDSRSMFPILVDGPAVEPVPLAEMKAYLRVDDDAEDGLIGGLVKAARLMVEASARRILVAQRWRLMLHRWPQGGAVLLPVSPLLAVEGVRVYDASGVSESLSPGDYESDALGDPPRILFRRMPQPGKVHNGIAIDLRVGYGETPDDVPATLRLAVKILVARWFESRGDVAGPQALPPEALALVAPFRRARI</sequence>
<dbReference type="CDD" id="cd08054">
    <property type="entry name" value="gp6"/>
    <property type="match status" value="1"/>
</dbReference>
<proteinExistence type="predicted"/>
<dbReference type="KEGG" id="mico:GDR74_13115"/>
<keyword evidence="2" id="KW-1185">Reference proteome</keyword>
<dbReference type="InterPro" id="IPR006450">
    <property type="entry name" value="Phage_HK97_gp6-like"/>
</dbReference>
<reference evidence="1 2" key="1">
    <citation type="submission" date="2019-10" db="EMBL/GenBank/DDBJ databases">
        <title>Isolation, Identification of Microvirga thermotolerans HR1, a novel thermophilic bacterium and Comparative Genomics of the genus Microvirga.</title>
        <authorList>
            <person name="Li J."/>
            <person name="Zhang W."/>
            <person name="Lin M."/>
            <person name="Wang J."/>
        </authorList>
    </citation>
    <scope>NUCLEOTIDE SEQUENCE [LARGE SCALE GENOMIC DNA]</scope>
    <source>
        <strain evidence="1 2">HR1</strain>
    </source>
</reference>
<dbReference type="Proteomes" id="UP000325614">
    <property type="component" value="Chromosome"/>
</dbReference>
<dbReference type="NCBIfam" id="TIGR01560">
    <property type="entry name" value="put_DNA_pack"/>
    <property type="match status" value="1"/>
</dbReference>
<name>A0A5P9K442_9HYPH</name>